<dbReference type="GO" id="GO:0003677">
    <property type="term" value="F:DNA binding"/>
    <property type="evidence" value="ECO:0007669"/>
    <property type="project" value="UniProtKB-KW"/>
</dbReference>
<dbReference type="Gene3D" id="1.10.10.10">
    <property type="entry name" value="Winged helix-like DNA-binding domain superfamily/Winged helix DNA-binding domain"/>
    <property type="match status" value="1"/>
</dbReference>
<dbReference type="InterPro" id="IPR036388">
    <property type="entry name" value="WH-like_DNA-bd_sf"/>
</dbReference>
<evidence type="ECO:0000313" key="7">
    <source>
        <dbReference type="EMBL" id="TWT94145.1"/>
    </source>
</evidence>
<evidence type="ECO:0000259" key="6">
    <source>
        <dbReference type="Pfam" id="PF04542"/>
    </source>
</evidence>
<dbReference type="InterPro" id="IPR039425">
    <property type="entry name" value="RNA_pol_sigma-70-like"/>
</dbReference>
<dbReference type="InterPro" id="IPR013324">
    <property type="entry name" value="RNA_pol_sigma_r3/r4-like"/>
</dbReference>
<dbReference type="PANTHER" id="PTHR43133:SF8">
    <property type="entry name" value="RNA POLYMERASE SIGMA FACTOR HI_1459-RELATED"/>
    <property type="match status" value="1"/>
</dbReference>
<sequence length="187" mass="21344">MAARDDETWMRFLQVYGPLVYEWIGRAEVNPSAVDDIAQDIFTAVATSFNNYQHDAKRSGSLRRWMWGIAKNKIADWQRKDAQQVKAGGGLSFFRLINQLPDVPFEDSDPGSQHKTRMQLAARALAILQTDFAPPTWQAFWRSVIDGEKTSEIAESLNMTAVAVRQSRFRVLRRLREELGEDLPSTL</sequence>
<dbReference type="SUPFAM" id="SSF88659">
    <property type="entry name" value="Sigma3 and sigma4 domains of RNA polymerase sigma factors"/>
    <property type="match status" value="1"/>
</dbReference>
<comment type="similarity">
    <text evidence="1">Belongs to the sigma-70 factor family. ECF subfamily.</text>
</comment>
<dbReference type="InterPro" id="IPR007627">
    <property type="entry name" value="RNA_pol_sigma70_r2"/>
</dbReference>
<dbReference type="PANTHER" id="PTHR43133">
    <property type="entry name" value="RNA POLYMERASE ECF-TYPE SIGMA FACTO"/>
    <property type="match status" value="1"/>
</dbReference>
<keyword evidence="4" id="KW-0238">DNA-binding</keyword>
<accession>A0A5C6A447</accession>
<protein>
    <submittedName>
        <fullName evidence="7">RNA polymerase sigma factor SigD</fullName>
    </submittedName>
</protein>
<evidence type="ECO:0000256" key="2">
    <source>
        <dbReference type="ARBA" id="ARBA00023015"/>
    </source>
</evidence>
<dbReference type="Pfam" id="PF04542">
    <property type="entry name" value="Sigma70_r2"/>
    <property type="match status" value="1"/>
</dbReference>
<dbReference type="AlphaFoldDB" id="A0A5C6A447"/>
<reference evidence="7 8" key="1">
    <citation type="submission" date="2019-02" db="EMBL/GenBank/DDBJ databases">
        <title>Deep-cultivation of Planctomycetes and their phenomic and genomic characterization uncovers novel biology.</title>
        <authorList>
            <person name="Wiegand S."/>
            <person name="Jogler M."/>
            <person name="Boedeker C."/>
            <person name="Pinto D."/>
            <person name="Vollmers J."/>
            <person name="Rivas-Marin E."/>
            <person name="Kohn T."/>
            <person name="Peeters S.H."/>
            <person name="Heuer A."/>
            <person name="Rast P."/>
            <person name="Oberbeckmann S."/>
            <person name="Bunk B."/>
            <person name="Jeske O."/>
            <person name="Meyerdierks A."/>
            <person name="Storesund J.E."/>
            <person name="Kallscheuer N."/>
            <person name="Luecker S."/>
            <person name="Lage O.M."/>
            <person name="Pohl T."/>
            <person name="Merkel B.J."/>
            <person name="Hornburger P."/>
            <person name="Mueller R.-W."/>
            <person name="Bruemmer F."/>
            <person name="Labrenz M."/>
            <person name="Spormann A.M."/>
            <person name="Op Den Camp H."/>
            <person name="Overmann J."/>
            <person name="Amann R."/>
            <person name="Jetten M.S.M."/>
            <person name="Mascher T."/>
            <person name="Medema M.H."/>
            <person name="Devos D.P."/>
            <person name="Kaster A.-K."/>
            <person name="Ovreas L."/>
            <person name="Rohde M."/>
            <person name="Galperin M.Y."/>
            <person name="Jogler C."/>
        </authorList>
    </citation>
    <scope>NUCLEOTIDE SEQUENCE [LARGE SCALE GENOMIC DNA]</scope>
    <source>
        <strain evidence="7 8">Pla100</strain>
    </source>
</reference>
<dbReference type="SUPFAM" id="SSF88946">
    <property type="entry name" value="Sigma2 domain of RNA polymerase sigma factors"/>
    <property type="match status" value="1"/>
</dbReference>
<keyword evidence="2" id="KW-0805">Transcription regulation</keyword>
<evidence type="ECO:0000313" key="8">
    <source>
        <dbReference type="Proteomes" id="UP000316213"/>
    </source>
</evidence>
<dbReference type="NCBIfam" id="TIGR02937">
    <property type="entry name" value="sigma70-ECF"/>
    <property type="match status" value="1"/>
</dbReference>
<keyword evidence="3" id="KW-0731">Sigma factor</keyword>
<evidence type="ECO:0000256" key="5">
    <source>
        <dbReference type="ARBA" id="ARBA00023163"/>
    </source>
</evidence>
<gene>
    <name evidence="7" type="ORF">Pla100_37530</name>
</gene>
<dbReference type="InterPro" id="IPR014284">
    <property type="entry name" value="RNA_pol_sigma-70_dom"/>
</dbReference>
<dbReference type="GO" id="GO:0016987">
    <property type="term" value="F:sigma factor activity"/>
    <property type="evidence" value="ECO:0007669"/>
    <property type="project" value="UniProtKB-KW"/>
</dbReference>
<evidence type="ECO:0000256" key="4">
    <source>
        <dbReference type="ARBA" id="ARBA00023125"/>
    </source>
</evidence>
<name>A0A5C6A447_9BACT</name>
<proteinExistence type="inferred from homology"/>
<keyword evidence="5" id="KW-0804">Transcription</keyword>
<keyword evidence="8" id="KW-1185">Reference proteome</keyword>
<evidence type="ECO:0000256" key="1">
    <source>
        <dbReference type="ARBA" id="ARBA00010641"/>
    </source>
</evidence>
<dbReference type="Proteomes" id="UP000316213">
    <property type="component" value="Unassembled WGS sequence"/>
</dbReference>
<dbReference type="Gene3D" id="1.10.1740.10">
    <property type="match status" value="1"/>
</dbReference>
<dbReference type="EMBL" id="SJPM01000008">
    <property type="protein sequence ID" value="TWT94145.1"/>
    <property type="molecule type" value="Genomic_DNA"/>
</dbReference>
<evidence type="ECO:0000256" key="3">
    <source>
        <dbReference type="ARBA" id="ARBA00023082"/>
    </source>
</evidence>
<dbReference type="GO" id="GO:0006352">
    <property type="term" value="P:DNA-templated transcription initiation"/>
    <property type="evidence" value="ECO:0007669"/>
    <property type="project" value="InterPro"/>
</dbReference>
<feature type="domain" description="RNA polymerase sigma-70 region 2" evidence="6">
    <location>
        <begin position="15"/>
        <end position="81"/>
    </location>
</feature>
<comment type="caution">
    <text evidence="7">The sequence shown here is derived from an EMBL/GenBank/DDBJ whole genome shotgun (WGS) entry which is preliminary data.</text>
</comment>
<organism evidence="7 8">
    <name type="scientific">Neorhodopirellula pilleata</name>
    <dbReference type="NCBI Taxonomy" id="2714738"/>
    <lineage>
        <taxon>Bacteria</taxon>
        <taxon>Pseudomonadati</taxon>
        <taxon>Planctomycetota</taxon>
        <taxon>Planctomycetia</taxon>
        <taxon>Pirellulales</taxon>
        <taxon>Pirellulaceae</taxon>
        <taxon>Neorhodopirellula</taxon>
    </lineage>
</organism>
<dbReference type="InterPro" id="IPR013325">
    <property type="entry name" value="RNA_pol_sigma_r2"/>
</dbReference>